<dbReference type="PANTHER" id="PTHR31201">
    <property type="entry name" value="OS01G0585100 PROTEIN"/>
    <property type="match status" value="1"/>
</dbReference>
<keyword evidence="12" id="KW-0012">Acyltransferase</keyword>
<evidence type="ECO:0000256" key="11">
    <source>
        <dbReference type="ARBA" id="ARBA00023264"/>
    </source>
</evidence>
<keyword evidence="10" id="KW-0594">Phospholipid biosynthesis</keyword>
<feature type="transmembrane region" description="Helical" evidence="14">
    <location>
        <begin position="409"/>
        <end position="431"/>
    </location>
</feature>
<evidence type="ECO:0000256" key="14">
    <source>
        <dbReference type="SAM" id="Phobius"/>
    </source>
</evidence>
<evidence type="ECO:0000256" key="10">
    <source>
        <dbReference type="ARBA" id="ARBA00023209"/>
    </source>
</evidence>
<dbReference type="EMBL" id="CAUYUJ010010976">
    <property type="protein sequence ID" value="CAK0830644.1"/>
    <property type="molecule type" value="Genomic_DNA"/>
</dbReference>
<evidence type="ECO:0000256" key="5">
    <source>
        <dbReference type="ARBA" id="ARBA00022679"/>
    </source>
</evidence>
<feature type="transmembrane region" description="Helical" evidence="14">
    <location>
        <begin position="517"/>
        <end position="540"/>
    </location>
</feature>
<evidence type="ECO:0000256" key="4">
    <source>
        <dbReference type="ARBA" id="ARBA00022516"/>
    </source>
</evidence>
<feature type="non-terminal residue" evidence="15">
    <location>
        <position position="1"/>
    </location>
</feature>
<feature type="transmembrane region" description="Helical" evidence="14">
    <location>
        <begin position="451"/>
        <end position="472"/>
    </location>
</feature>
<evidence type="ECO:0000256" key="7">
    <source>
        <dbReference type="ARBA" id="ARBA00022989"/>
    </source>
</evidence>
<keyword evidence="7 14" id="KW-1133">Transmembrane helix</keyword>
<evidence type="ECO:0000256" key="6">
    <source>
        <dbReference type="ARBA" id="ARBA00022692"/>
    </source>
</evidence>
<feature type="region of interest" description="Disordered" evidence="13">
    <location>
        <begin position="282"/>
        <end position="317"/>
    </location>
</feature>
<dbReference type="PANTHER" id="PTHR31201:SF1">
    <property type="entry name" value="GLYCEROPHOSPHOCHOLINE ACYLTRANSFERASE 1"/>
    <property type="match status" value="1"/>
</dbReference>
<keyword evidence="4" id="KW-0444">Lipid biosynthesis</keyword>
<feature type="transmembrane region" description="Helical" evidence="14">
    <location>
        <begin position="135"/>
        <end position="155"/>
    </location>
</feature>
<sequence>SEACVLFPVRFGHQASARPSQVDWLDLCWVANFVSIAVIMMLCLSHFGVIAVPQAFLRHQVFAAFWGIGCGPLLLAGGVLGNALIFHDADNVASVLIHLFPSLVMYNMRFHADAVREAWPQFRLDYFDDITGADIIIASTTFYLLWVSLYLLWLVTCGMSFPQRGYDTIFHYTMRNHTGALIYKRFRGVDQEEHRKLAKSNNFQRADALIYVACHAGLSFVAILTTLPSFFYSSFHLLVTLVVTILVIYNGAKRYTYYTTKLYCKLMKDAVQEVTSGGTRERAWAPASEGAANPSTDVSALSPEEFDGDRNSRVDAAGTSRPRLQRTLTTVERQTLERGLEIVSATAQRLQARGLSTTNFFLGVCNCLFVAWSFGRIPQHFWLVYLLEACVLFPARFSHQASARPSEVAYWFDFCWVANFASIGGIVVTFLDHFQVIVVPQAFLRHQVLAAAWGIGCGPLLLAGGFLGNALIFHDADNVASVLIHLFPSLVMYNMRFHADVVHEAWPQFKLDEFNDVTVADIVLASAAFYLFWASLYLLWLV</sequence>
<evidence type="ECO:0000313" key="15">
    <source>
        <dbReference type="EMBL" id="CAK0830644.1"/>
    </source>
</evidence>
<protein>
    <recommendedName>
        <fullName evidence="3">Glycerophosphocholine acyltransferase 1</fullName>
    </recommendedName>
</protein>
<feature type="transmembrane region" description="Helical" evidence="14">
    <location>
        <begin position="64"/>
        <end position="86"/>
    </location>
</feature>
<organism evidence="15 16">
    <name type="scientific">Prorocentrum cordatum</name>
    <dbReference type="NCBI Taxonomy" id="2364126"/>
    <lineage>
        <taxon>Eukaryota</taxon>
        <taxon>Sar</taxon>
        <taxon>Alveolata</taxon>
        <taxon>Dinophyceae</taxon>
        <taxon>Prorocentrales</taxon>
        <taxon>Prorocentraceae</taxon>
        <taxon>Prorocentrum</taxon>
    </lineage>
</organism>
<keyword evidence="16" id="KW-1185">Reference proteome</keyword>
<accession>A0ABN9SF13</accession>
<evidence type="ECO:0000256" key="1">
    <source>
        <dbReference type="ARBA" id="ARBA00004141"/>
    </source>
</evidence>
<feature type="transmembrane region" description="Helical" evidence="14">
    <location>
        <begin position="354"/>
        <end position="374"/>
    </location>
</feature>
<evidence type="ECO:0000256" key="3">
    <source>
        <dbReference type="ARBA" id="ARBA00019082"/>
    </source>
</evidence>
<evidence type="ECO:0000256" key="2">
    <source>
        <dbReference type="ARBA" id="ARBA00006675"/>
    </source>
</evidence>
<comment type="subcellular location">
    <subcellularLocation>
        <location evidence="1">Membrane</location>
        <topology evidence="1">Multi-pass membrane protein</topology>
    </subcellularLocation>
</comment>
<reference evidence="15" key="1">
    <citation type="submission" date="2023-10" db="EMBL/GenBank/DDBJ databases">
        <authorList>
            <person name="Chen Y."/>
            <person name="Shah S."/>
            <person name="Dougan E. K."/>
            <person name="Thang M."/>
            <person name="Chan C."/>
        </authorList>
    </citation>
    <scope>NUCLEOTIDE SEQUENCE [LARGE SCALE GENOMIC DNA]</scope>
</reference>
<proteinExistence type="inferred from homology"/>
<feature type="non-terminal residue" evidence="15">
    <location>
        <position position="542"/>
    </location>
</feature>
<comment type="similarity">
    <text evidence="2">Belongs to the GPC1 family.</text>
</comment>
<feature type="transmembrane region" description="Helical" evidence="14">
    <location>
        <begin position="233"/>
        <end position="252"/>
    </location>
</feature>
<gene>
    <name evidence="15" type="ORF">PCOR1329_LOCUS29227</name>
</gene>
<keyword evidence="11" id="KW-1208">Phospholipid metabolism</keyword>
<keyword evidence="5" id="KW-0808">Transferase</keyword>
<evidence type="ECO:0000256" key="9">
    <source>
        <dbReference type="ARBA" id="ARBA00023136"/>
    </source>
</evidence>
<feature type="transmembrane region" description="Helical" evidence="14">
    <location>
        <begin position="208"/>
        <end position="227"/>
    </location>
</feature>
<keyword evidence="8" id="KW-0443">Lipid metabolism</keyword>
<dbReference type="Pfam" id="PF10998">
    <property type="entry name" value="DUF2838"/>
    <property type="match status" value="2"/>
</dbReference>
<dbReference type="Proteomes" id="UP001189429">
    <property type="component" value="Unassembled WGS sequence"/>
</dbReference>
<evidence type="ECO:0000256" key="13">
    <source>
        <dbReference type="SAM" id="MobiDB-lite"/>
    </source>
</evidence>
<evidence type="ECO:0000256" key="8">
    <source>
        <dbReference type="ARBA" id="ARBA00023098"/>
    </source>
</evidence>
<comment type="caution">
    <text evidence="15">The sequence shown here is derived from an EMBL/GenBank/DDBJ whole genome shotgun (WGS) entry which is preliminary data.</text>
</comment>
<evidence type="ECO:0000313" key="16">
    <source>
        <dbReference type="Proteomes" id="UP001189429"/>
    </source>
</evidence>
<name>A0ABN9SF13_9DINO</name>
<feature type="transmembrane region" description="Helical" evidence="14">
    <location>
        <begin position="29"/>
        <end position="52"/>
    </location>
</feature>
<keyword evidence="6 14" id="KW-0812">Transmembrane</keyword>
<keyword evidence="9 14" id="KW-0472">Membrane</keyword>
<dbReference type="InterPro" id="IPR021261">
    <property type="entry name" value="GPCAT"/>
</dbReference>
<evidence type="ECO:0000256" key="12">
    <source>
        <dbReference type="ARBA" id="ARBA00023315"/>
    </source>
</evidence>